<evidence type="ECO:0000313" key="3">
    <source>
        <dbReference type="EMBL" id="KTC84044.1"/>
    </source>
</evidence>
<dbReference type="NCBIfam" id="NF005754">
    <property type="entry name" value="PRK07578.1"/>
    <property type="match status" value="1"/>
</dbReference>
<dbReference type="PATRIC" id="fig|29422.6.peg.1489"/>
<dbReference type="Proteomes" id="UP000054742">
    <property type="component" value="Unassembled WGS sequence"/>
</dbReference>
<dbReference type="PANTHER" id="PTHR43477">
    <property type="entry name" value="DIHYDROANTICAPSIN 7-DEHYDROGENASE"/>
    <property type="match status" value="1"/>
</dbReference>
<dbReference type="EMBL" id="LNXV01000011">
    <property type="protein sequence ID" value="KTC84044.1"/>
    <property type="molecule type" value="Genomic_DNA"/>
</dbReference>
<keyword evidence="4" id="KW-1185">Reference proteome</keyword>
<evidence type="ECO:0000313" key="4">
    <source>
        <dbReference type="Proteomes" id="UP000054742"/>
    </source>
</evidence>
<comment type="similarity">
    <text evidence="1">Belongs to the short-chain dehydrogenases/reductases (SDR) family.</text>
</comment>
<dbReference type="InterPro" id="IPR002347">
    <property type="entry name" value="SDR_fam"/>
</dbReference>
<evidence type="ECO:0000256" key="1">
    <source>
        <dbReference type="ARBA" id="ARBA00006484"/>
    </source>
</evidence>
<sequence>MKIIVIGASGTIGRAIVAELQQRHEIITAGFSSGDINVDITDNTSIEIMFKKIQHVDAVVLATGKVHFGEFMQMHEQEFNIGLQDKLMGQVNTVLIGRHYLNEGGSFTLTSGILSNDPIRFGSSASMVNGALNSFVIAAAIEMPKKQRINCVSPTVITESMEDYAPYFRGYESVSAARVALAYSKSVEGLQTGKIYNVQ</sequence>
<dbReference type="CDD" id="cd11731">
    <property type="entry name" value="Lin1944_like_SDR_c"/>
    <property type="match status" value="1"/>
</dbReference>
<proteinExistence type="inferred from homology"/>
<evidence type="ECO:0000256" key="2">
    <source>
        <dbReference type="ARBA" id="ARBA00023002"/>
    </source>
</evidence>
<keyword evidence="2" id="KW-0560">Oxidoreductase</keyword>
<dbReference type="OrthoDB" id="9787486at2"/>
<protein>
    <submittedName>
        <fullName evidence="3">Short chain dehydrogenase</fullName>
    </submittedName>
</protein>
<dbReference type="AlphaFoldDB" id="A0A0W0SL54"/>
<comment type="caution">
    <text evidence="3">The sequence shown here is derived from an EMBL/GenBank/DDBJ whole genome shotgun (WGS) entry which is preliminary data.</text>
</comment>
<gene>
    <name evidence="3" type="ORF">Lbru_1405</name>
</gene>
<reference evidence="3 4" key="1">
    <citation type="submission" date="2015-11" db="EMBL/GenBank/DDBJ databases">
        <title>Genomic analysis of 38 Legionella species identifies large and diverse effector repertoires.</title>
        <authorList>
            <person name="Burstein D."/>
            <person name="Amaro F."/>
            <person name="Zusman T."/>
            <person name="Lifshitz Z."/>
            <person name="Cohen O."/>
            <person name="Gilbert J.A."/>
            <person name="Pupko T."/>
            <person name="Shuman H.A."/>
            <person name="Segal G."/>
        </authorList>
    </citation>
    <scope>NUCLEOTIDE SEQUENCE [LARGE SCALE GENOMIC DNA]</scope>
    <source>
        <strain evidence="3 4">ATCC 43878</strain>
    </source>
</reference>
<dbReference type="Gene3D" id="3.40.50.720">
    <property type="entry name" value="NAD(P)-binding Rossmann-like Domain"/>
    <property type="match status" value="1"/>
</dbReference>
<dbReference type="RefSeq" id="WP_058441485.1">
    <property type="nucleotide sequence ID" value="NZ_CAAAHU010000003.1"/>
</dbReference>
<name>A0A0W0SL54_9GAMM</name>
<accession>A0A0W0SL54</accession>
<dbReference type="Pfam" id="PF13561">
    <property type="entry name" value="adh_short_C2"/>
    <property type="match status" value="1"/>
</dbReference>
<dbReference type="PANTHER" id="PTHR43477:SF1">
    <property type="entry name" value="DIHYDROANTICAPSIN 7-DEHYDROGENASE"/>
    <property type="match status" value="1"/>
</dbReference>
<dbReference type="GO" id="GO:0016491">
    <property type="term" value="F:oxidoreductase activity"/>
    <property type="evidence" value="ECO:0007669"/>
    <property type="project" value="UniProtKB-KW"/>
</dbReference>
<dbReference type="InterPro" id="IPR051122">
    <property type="entry name" value="SDR_DHRS6-like"/>
</dbReference>
<dbReference type="SUPFAM" id="SSF51735">
    <property type="entry name" value="NAD(P)-binding Rossmann-fold domains"/>
    <property type="match status" value="1"/>
</dbReference>
<organism evidence="3 4">
    <name type="scientific">Legionella brunensis</name>
    <dbReference type="NCBI Taxonomy" id="29422"/>
    <lineage>
        <taxon>Bacteria</taxon>
        <taxon>Pseudomonadati</taxon>
        <taxon>Pseudomonadota</taxon>
        <taxon>Gammaproteobacteria</taxon>
        <taxon>Legionellales</taxon>
        <taxon>Legionellaceae</taxon>
        <taxon>Legionella</taxon>
    </lineage>
</organism>
<dbReference type="STRING" id="29422.Lbru_1405"/>
<dbReference type="InterPro" id="IPR036291">
    <property type="entry name" value="NAD(P)-bd_dom_sf"/>
</dbReference>